<feature type="compositionally biased region" description="Basic and acidic residues" evidence="12">
    <location>
        <begin position="1715"/>
        <end position="1727"/>
    </location>
</feature>
<evidence type="ECO:0000256" key="1">
    <source>
        <dbReference type="ARBA" id="ARBA00004406"/>
    </source>
</evidence>
<feature type="region of interest" description="Disordered" evidence="12">
    <location>
        <begin position="1571"/>
        <end position="1591"/>
    </location>
</feature>
<dbReference type="Pfam" id="PF13329">
    <property type="entry name" value="ATG2_CAD"/>
    <property type="match status" value="2"/>
</dbReference>
<feature type="compositionally biased region" description="Basic and acidic residues" evidence="12">
    <location>
        <begin position="1582"/>
        <end position="1591"/>
    </location>
</feature>
<feature type="region of interest" description="Disordered" evidence="12">
    <location>
        <begin position="250"/>
        <end position="278"/>
    </location>
</feature>
<sequence>MPWFNWSDAIKKRACRYLLQRYLGQFLQEKLTLDQLTVDLYNGKGKITDVCLDVKGLNELGETYNLPIRFVDGFISSINVAIPWSRPLKDNTIVEVDGLMMTVQPKQRTDDASMFESMWGSMMSSMQLAEEYLKQDPLESEKDFNIAEPLAGLEQFAQAIETVFCRIKVRLTNTTIRVEHVPDPMGTSGVALEIRVKSIDYFDQALTDEEIAGETIAQRVHEPAALLTKKILLEGTSLYTDEFSFHRGSSMNHPTVSNDRSSDSTPTIVAGSPDLPPQHNFVKEDSPVAPDLDSDPIPISRLTGRQEIKLTLKQNESLAGPNVDVEFNLGQMPLFLSPRQVNLLYKLAEGFYCPGETCNLKVNNVHVRAQGKPMDGKDYVRIEEDLQKQISNHTLPSKALGSVAGWSTHSLADSDDEYLPMSRCGASHLSGSVTSDMDSSTSSSTYHPVSAKQRRKLKSKCTAQGILEDVLMDLTHFTVRCSAVYAVILHDDVLPSSTHCAAQPGCPSSNTAAEMHTLAENFFKGLSGCDLRDLAVTRSRVVRTCRSSHLSVAATPVTLEGTEKSSPCQWMLSISMSILNLEVLECLLDGVESSDSSLRDAQYSEILSSYSKAGDATCPISPFLRMKCEHLERTSQVRGVREPVTNIHIELGPAQTEVDCSLVDRIYALLHPPQQLSSNKKKQVDIWQMSQNGGHTSLSACKTNITLHSPFVQVNLRFPIPDLRPQHDMERLPWWQRNVRPDILTLELTEPKLTMTLEDSEPDLKFVLECKDAHALYRESPLATPVSFLRVFLDPNMKEDGFDWPRLEVCISPANKPSPLEVEEKDERMMPSMLHETMMMMDVDRDDDSPFTTRQVLYREENGNVPGSQTSKESANETDEVVTPADKAQLKSFVEKASNNCRMSLDFSLPFVELYMPDKHFYEVIYNRLTMDLVLWEPAVPQPTWKNEVMAGPLNISSQLVQESSYFQAFSMCRSGLRGESDDESDETSSMFHSVYENRHRHQLQQKKEKLLSQGSQTRLVFNVHITKGLATLITPLRDAQGNVVPQTHGEMQLLVGDAQLFVASCYCGNPDANYVVVTSSAAELYHNGFISGVPEARILEPRTLAPSHNLEAVLKKSPVGILPKSPPVGITPDQEDVDALSLVIKIEASRKQDLKVITVAVGINGTTMRHRMAPLSQNWVKQFIDFFDVLDYPIMGYTPLGVVTELHLGFSDCAIDYRPKYIPYRAVVTMENFSISSNIAAKTPTSLLRIIAEEVCLYISDKVSKEEPNLSRDYVCVVDTGLFDLTLRTTVDPNIPTPLVDLCASNNIVHVRTCADSCRALQRVVTYFASDGDLRDAPSAASTVAAPSSPENKSFLNVEVDHFHSLMAEAMRESLSGSQSSSTEGDSPPSLMRINSSDSNDDDAETQGPGVVPIVKPREPNEQRRGSLRSSSRRTTERLSDEEFCILENDPGTGIIPRSGEPHVRLLVSEPIRLIENHFSIPLRKTDQLRTPKGFPRALQKYTLREMSLVWHLYGGSDFGTSKAETKTQRRSDASSDSPDEDDSTFDNCGGVVFQPHGGVTFSKASYSPTYVTQQPPTPTRHAEKEGGPRRRTDVLMELQMNKIRFQHEVYPQNTVQASRQVLLIHDVEIRDRLASSEINKFLYQYASESMPRQAHANMVVLKMVHIRPDPESPAQECSIRVSLKPLRFNIDQDALLFLYSFFSDVASGGTPPEPRDTGEERHVHFTDASPSSLEPSSSCGLTPTEPGQLFIVLQDETLEAQDLISTGGTSPPTGSTSPLFIRSFVFSPDVPIRVDYHGKRVAMDQGALAGLLMGLGQLNCLEVTLKTLSYRHGLLGVDKVLAYACNEWLNDIKKNQVPSVLGGVGPMHSFVQLFNGVKDLLWLPVEQYRKDGRIVRGLQRGASSFTTSTAMACLELTNKLVQTIQGAAELAYDMLSPGPSLKAEAHNQNYRVYPNTQPVDIREGVTNAYHVVTEGLGATARTLVHAASQEHRQKGMSGAVGGVLRQLPPTMVRPIILATEATSNVLGGVRNQLVPDARREAVEKWRQGGTQQSPLAAASR</sequence>
<keyword evidence="7" id="KW-0072">Autophagy</keyword>
<reference evidence="13" key="1">
    <citation type="submission" date="2018-03" db="EMBL/GenBank/DDBJ databases">
        <title>The relapsing fever spirochete Borrelia turicatae persists in the highly oxidative environment of its soft-bodied tick vector.</title>
        <authorList>
            <person name="Bourret T.J."/>
            <person name="Boyle W.K."/>
            <person name="Valenzuela J.G."/>
            <person name="Oliveira F."/>
            <person name="Lopez J.E."/>
        </authorList>
    </citation>
    <scope>NUCLEOTIDE SEQUENCE</scope>
    <source>
        <strain evidence="13">Kansas strain/isolate</strain>
        <tissue evidence="13">Salivary glands</tissue>
    </source>
</reference>
<evidence type="ECO:0000256" key="7">
    <source>
        <dbReference type="ARBA" id="ARBA00023006"/>
    </source>
</evidence>
<evidence type="ECO:0000256" key="6">
    <source>
        <dbReference type="ARBA" id="ARBA00022824"/>
    </source>
</evidence>
<comment type="catalytic activity">
    <reaction evidence="10">
        <text>a 1,2-diacyl-sn-glycero-3-phospho-L-serine(in) = a 1,2-diacyl-sn-glycero-3-phospho-L-serine(out)</text>
        <dbReference type="Rhea" id="RHEA:38663"/>
        <dbReference type="ChEBI" id="CHEBI:57262"/>
    </reaction>
</comment>
<keyword evidence="9" id="KW-0472">Membrane</keyword>
<dbReference type="GO" id="GO:0005789">
    <property type="term" value="C:endoplasmic reticulum membrane"/>
    <property type="evidence" value="ECO:0007669"/>
    <property type="project" value="UniProtKB-SubCell"/>
</dbReference>
<feature type="region of interest" description="Disordered" evidence="12">
    <location>
        <begin position="1373"/>
        <end position="1440"/>
    </location>
</feature>
<evidence type="ECO:0000256" key="8">
    <source>
        <dbReference type="ARBA" id="ARBA00023055"/>
    </source>
</evidence>
<evidence type="ECO:0000256" key="4">
    <source>
        <dbReference type="ARBA" id="ARBA00018070"/>
    </source>
</evidence>
<keyword evidence="5" id="KW-0813">Transport</keyword>
<dbReference type="EMBL" id="GGLE01006735">
    <property type="protein sequence ID" value="MBY10861.1"/>
    <property type="molecule type" value="Transcribed_RNA"/>
</dbReference>
<evidence type="ECO:0000256" key="10">
    <source>
        <dbReference type="ARBA" id="ARBA00024479"/>
    </source>
</evidence>
<evidence type="ECO:0000256" key="5">
    <source>
        <dbReference type="ARBA" id="ARBA00022448"/>
    </source>
</evidence>
<dbReference type="PANTHER" id="PTHR13190:SF1">
    <property type="entry name" value="AUTOPHAGY-RELATED 2, ISOFORM A"/>
    <property type="match status" value="1"/>
</dbReference>
<comment type="catalytic activity">
    <reaction evidence="11">
        <text>a 1,2-diacyl-sn-glycero-3-phosphoethanolamine(in) = a 1,2-diacyl-sn-glycero-3-phosphoethanolamine(out)</text>
        <dbReference type="Rhea" id="RHEA:38895"/>
        <dbReference type="ChEBI" id="CHEBI:64612"/>
    </reaction>
</comment>
<proteinExistence type="inferred from homology"/>
<feature type="compositionally biased region" description="Basic and acidic residues" evidence="12">
    <location>
        <begin position="1417"/>
        <end position="1426"/>
    </location>
</feature>
<feature type="compositionally biased region" description="Low complexity" evidence="12">
    <location>
        <begin position="1731"/>
        <end position="1740"/>
    </location>
</feature>
<feature type="region of interest" description="Disordered" evidence="12">
    <location>
        <begin position="1521"/>
        <end position="1546"/>
    </location>
</feature>
<accession>A0A2R5LMY0</accession>
<dbReference type="GO" id="GO:0034045">
    <property type="term" value="C:phagophore assembly site membrane"/>
    <property type="evidence" value="ECO:0007669"/>
    <property type="project" value="UniProtKB-SubCell"/>
</dbReference>
<evidence type="ECO:0000256" key="11">
    <source>
        <dbReference type="ARBA" id="ARBA00024615"/>
    </source>
</evidence>
<protein>
    <recommendedName>
        <fullName evidence="4">Autophagy-related protein 2</fullName>
    </recommendedName>
</protein>
<evidence type="ECO:0000313" key="13">
    <source>
        <dbReference type="EMBL" id="MBY10861.1"/>
    </source>
</evidence>
<feature type="compositionally biased region" description="Low complexity" evidence="12">
    <location>
        <begin position="1374"/>
        <end position="1392"/>
    </location>
</feature>
<dbReference type="InterPro" id="IPR026849">
    <property type="entry name" value="ATG2"/>
</dbReference>
<dbReference type="PANTHER" id="PTHR13190">
    <property type="entry name" value="AUTOPHAGY-RELATED 2, ISOFORM A"/>
    <property type="match status" value="1"/>
</dbReference>
<evidence type="ECO:0000256" key="12">
    <source>
        <dbReference type="SAM" id="MobiDB-lite"/>
    </source>
</evidence>
<feature type="compositionally biased region" description="Polar residues" evidence="12">
    <location>
        <begin position="250"/>
        <end position="267"/>
    </location>
</feature>
<dbReference type="GO" id="GO:0061709">
    <property type="term" value="P:reticulophagy"/>
    <property type="evidence" value="ECO:0007669"/>
    <property type="project" value="TreeGrafter"/>
</dbReference>
<comment type="similarity">
    <text evidence="3">Belongs to the ATG2 family.</text>
</comment>
<comment type="subcellular location">
    <subcellularLocation>
        <location evidence="1">Endoplasmic reticulum membrane</location>
        <topology evidence="1">Peripheral membrane protein</topology>
    </subcellularLocation>
    <subcellularLocation>
        <location evidence="2">Preautophagosomal structure membrane</location>
        <topology evidence="2">Peripheral membrane protein</topology>
    </subcellularLocation>
</comment>
<dbReference type="GO" id="GO:0034727">
    <property type="term" value="P:piecemeal microautophagy of the nucleus"/>
    <property type="evidence" value="ECO:0007669"/>
    <property type="project" value="TreeGrafter"/>
</dbReference>
<dbReference type="GO" id="GO:0043495">
    <property type="term" value="F:protein-membrane adaptor activity"/>
    <property type="evidence" value="ECO:0007669"/>
    <property type="project" value="TreeGrafter"/>
</dbReference>
<name>A0A2R5LMY0_9ACAR</name>
<dbReference type="GO" id="GO:0061908">
    <property type="term" value="C:phagophore"/>
    <property type="evidence" value="ECO:0007669"/>
    <property type="project" value="TreeGrafter"/>
</dbReference>
<feature type="compositionally biased region" description="Basic and acidic residues" evidence="12">
    <location>
        <begin position="1525"/>
        <end position="1535"/>
    </location>
</feature>
<organism evidence="13">
    <name type="scientific">Ornithodoros turicata</name>
    <dbReference type="NCBI Taxonomy" id="34597"/>
    <lineage>
        <taxon>Eukaryota</taxon>
        <taxon>Metazoa</taxon>
        <taxon>Ecdysozoa</taxon>
        <taxon>Arthropoda</taxon>
        <taxon>Chelicerata</taxon>
        <taxon>Arachnida</taxon>
        <taxon>Acari</taxon>
        <taxon>Parasitiformes</taxon>
        <taxon>Ixodida</taxon>
        <taxon>Ixodoidea</taxon>
        <taxon>Argasidae</taxon>
        <taxon>Ornithodorinae</taxon>
        <taxon>Ornithodoros</taxon>
    </lineage>
</organism>
<feature type="region of interest" description="Disordered" evidence="12">
    <location>
        <begin position="1710"/>
        <end position="1742"/>
    </location>
</feature>
<dbReference type="GO" id="GO:0006869">
    <property type="term" value="P:lipid transport"/>
    <property type="evidence" value="ECO:0007669"/>
    <property type="project" value="UniProtKB-KW"/>
</dbReference>
<evidence type="ECO:0000256" key="9">
    <source>
        <dbReference type="ARBA" id="ARBA00023136"/>
    </source>
</evidence>
<feature type="region of interest" description="Disordered" evidence="12">
    <location>
        <begin position="860"/>
        <end position="883"/>
    </location>
</feature>
<dbReference type="GO" id="GO:0032266">
    <property type="term" value="F:phosphatidylinositol-3-phosphate binding"/>
    <property type="evidence" value="ECO:0007669"/>
    <property type="project" value="TreeGrafter"/>
</dbReference>
<keyword evidence="6" id="KW-0256">Endoplasmic reticulum</keyword>
<dbReference type="GO" id="GO:0061723">
    <property type="term" value="P:glycophagy"/>
    <property type="evidence" value="ECO:0007669"/>
    <property type="project" value="TreeGrafter"/>
</dbReference>
<keyword evidence="8" id="KW-0445">Lipid transport</keyword>
<feature type="region of interest" description="Disordered" evidence="12">
    <location>
        <begin position="2043"/>
        <end position="2062"/>
    </location>
</feature>
<evidence type="ECO:0000256" key="2">
    <source>
        <dbReference type="ARBA" id="ARBA00004623"/>
    </source>
</evidence>
<dbReference type="GO" id="GO:0000422">
    <property type="term" value="P:autophagy of mitochondrion"/>
    <property type="evidence" value="ECO:0007669"/>
    <property type="project" value="TreeGrafter"/>
</dbReference>
<evidence type="ECO:0000256" key="3">
    <source>
        <dbReference type="ARBA" id="ARBA00009714"/>
    </source>
</evidence>
<dbReference type="GO" id="GO:0000045">
    <property type="term" value="P:autophagosome assembly"/>
    <property type="evidence" value="ECO:0007669"/>
    <property type="project" value="TreeGrafter"/>
</dbReference>